<evidence type="ECO:0008006" key="3">
    <source>
        <dbReference type="Google" id="ProtNLM"/>
    </source>
</evidence>
<accession>A0ABU0ZIH7</accession>
<dbReference type="Proteomes" id="UP001230908">
    <property type="component" value="Unassembled WGS sequence"/>
</dbReference>
<reference evidence="1 2" key="1">
    <citation type="submission" date="2023-08" db="EMBL/GenBank/DDBJ databases">
        <title>Phytohabitans sansha sp. nov., isolated from marine sediment.</title>
        <authorList>
            <person name="Zhao Y."/>
            <person name="Yi K."/>
        </authorList>
    </citation>
    <scope>NUCLEOTIDE SEQUENCE [LARGE SCALE GENOMIC DNA]</scope>
    <source>
        <strain evidence="1 2">ZYX-F-186</strain>
    </source>
</reference>
<protein>
    <recommendedName>
        <fullName evidence="3">Type I restriction modification DNA specificity domain-containing protein</fullName>
    </recommendedName>
</protein>
<proteinExistence type="predicted"/>
<evidence type="ECO:0000313" key="2">
    <source>
        <dbReference type="Proteomes" id="UP001230908"/>
    </source>
</evidence>
<comment type="caution">
    <text evidence="1">The sequence shown here is derived from an EMBL/GenBank/DDBJ whole genome shotgun (WGS) entry which is preliminary data.</text>
</comment>
<gene>
    <name evidence="1" type="ORF">RB614_20255</name>
</gene>
<keyword evidence="2" id="KW-1185">Reference proteome</keyword>
<name>A0ABU0ZIH7_9ACTN</name>
<organism evidence="1 2">
    <name type="scientific">Phytohabitans maris</name>
    <dbReference type="NCBI Taxonomy" id="3071409"/>
    <lineage>
        <taxon>Bacteria</taxon>
        <taxon>Bacillati</taxon>
        <taxon>Actinomycetota</taxon>
        <taxon>Actinomycetes</taxon>
        <taxon>Micromonosporales</taxon>
        <taxon>Micromonosporaceae</taxon>
    </lineage>
</organism>
<evidence type="ECO:0000313" key="1">
    <source>
        <dbReference type="EMBL" id="MDQ7906851.1"/>
    </source>
</evidence>
<sequence>MPDRAARWVKLSTFASIYGGSVPTHEVASTELTTFRSTDRVLPPSLLTRPLTPVDDLPIRTTRRNPPRRLREGDLVGRNLAKDRIWTVLPASYSGVQPGQGLVVVQPSIDVTSMEYVGAYLSSPQGEAMLPLHSPRPSVSIPRLHDLMIPLPAGDRESIRVDAVDLVAGHVAMAEIARNLDEALAQIFEHPDPDEIVAKLQAAASLSREIADGLLVYRRTPNTG</sequence>
<dbReference type="RefSeq" id="WP_308714129.1">
    <property type="nucleotide sequence ID" value="NZ_JAVHUY010000018.1"/>
</dbReference>
<dbReference type="EMBL" id="JAVHUY010000018">
    <property type="protein sequence ID" value="MDQ7906851.1"/>
    <property type="molecule type" value="Genomic_DNA"/>
</dbReference>